<comment type="subcellular location">
    <subcellularLocation>
        <location evidence="1">Nucleus</location>
    </subcellularLocation>
</comment>
<evidence type="ECO:0000256" key="1">
    <source>
        <dbReference type="ARBA" id="ARBA00004123"/>
    </source>
</evidence>
<dbReference type="InterPro" id="IPR027417">
    <property type="entry name" value="P-loop_NTPase"/>
</dbReference>
<evidence type="ECO:0000256" key="3">
    <source>
        <dbReference type="SAM" id="MobiDB-lite"/>
    </source>
</evidence>
<dbReference type="GO" id="GO:0005634">
    <property type="term" value="C:nucleus"/>
    <property type="evidence" value="ECO:0007669"/>
    <property type="project" value="UniProtKB-SubCell"/>
</dbReference>
<protein>
    <recommendedName>
        <fullName evidence="6">ATPase AAA-type core domain-containing protein</fullName>
    </recommendedName>
</protein>
<dbReference type="STRING" id="195883.A0A482WRW2"/>
<evidence type="ECO:0000256" key="2">
    <source>
        <dbReference type="ARBA" id="ARBA00023242"/>
    </source>
</evidence>
<accession>A0A482WRW2</accession>
<organism evidence="4 5">
    <name type="scientific">Laodelphax striatellus</name>
    <name type="common">Small brown planthopper</name>
    <name type="synonym">Delphax striatella</name>
    <dbReference type="NCBI Taxonomy" id="195883"/>
    <lineage>
        <taxon>Eukaryota</taxon>
        <taxon>Metazoa</taxon>
        <taxon>Ecdysozoa</taxon>
        <taxon>Arthropoda</taxon>
        <taxon>Hexapoda</taxon>
        <taxon>Insecta</taxon>
        <taxon>Pterygota</taxon>
        <taxon>Neoptera</taxon>
        <taxon>Paraneoptera</taxon>
        <taxon>Hemiptera</taxon>
        <taxon>Auchenorrhyncha</taxon>
        <taxon>Fulgoroidea</taxon>
        <taxon>Delphacidae</taxon>
        <taxon>Criomorphinae</taxon>
        <taxon>Laodelphax</taxon>
    </lineage>
</organism>
<dbReference type="EMBL" id="QKKF02026484">
    <property type="protein sequence ID" value="RZF36355.1"/>
    <property type="molecule type" value="Genomic_DNA"/>
</dbReference>
<dbReference type="OrthoDB" id="2195431at2759"/>
<dbReference type="FunCoup" id="A0A482WRW2">
    <property type="interactions" value="1493"/>
</dbReference>
<dbReference type="InParanoid" id="A0A482WRW2"/>
<dbReference type="PANTHER" id="PTHR46765">
    <property type="entry name" value="P-LOOP CONTAINING NUCLEOSIDE TRIPHOSPHATE HYDROLASES SUPERFAMILY PROTEIN"/>
    <property type="match status" value="1"/>
</dbReference>
<dbReference type="Gene3D" id="3.40.50.300">
    <property type="entry name" value="P-loop containing nucleotide triphosphate hydrolases"/>
    <property type="match status" value="1"/>
</dbReference>
<dbReference type="PANTHER" id="PTHR46765:SF1">
    <property type="entry name" value="P-LOOP CONTAINING NUCLEOSIDE TRIPHOSPHATE HYDROLASES SUPERFAMILY PROTEIN"/>
    <property type="match status" value="1"/>
</dbReference>
<reference evidence="4 5" key="1">
    <citation type="journal article" date="2017" name="Gigascience">
        <title>Genome sequence of the small brown planthopper, Laodelphax striatellus.</title>
        <authorList>
            <person name="Zhu J."/>
            <person name="Jiang F."/>
            <person name="Wang X."/>
            <person name="Yang P."/>
            <person name="Bao Y."/>
            <person name="Zhao W."/>
            <person name="Wang W."/>
            <person name="Lu H."/>
            <person name="Wang Q."/>
            <person name="Cui N."/>
            <person name="Li J."/>
            <person name="Chen X."/>
            <person name="Luo L."/>
            <person name="Yu J."/>
            <person name="Kang L."/>
            <person name="Cui F."/>
        </authorList>
    </citation>
    <scope>NUCLEOTIDE SEQUENCE [LARGE SCALE GENOMIC DNA]</scope>
    <source>
        <strain evidence="4">Lst14</strain>
    </source>
</reference>
<keyword evidence="5" id="KW-1185">Reference proteome</keyword>
<dbReference type="AlphaFoldDB" id="A0A482WRW2"/>
<dbReference type="InterPro" id="IPR053016">
    <property type="entry name" value="CTF18-RFC_complex"/>
</dbReference>
<proteinExistence type="predicted"/>
<feature type="non-terminal residue" evidence="4">
    <location>
        <position position="1"/>
    </location>
</feature>
<evidence type="ECO:0000313" key="5">
    <source>
        <dbReference type="Proteomes" id="UP000291343"/>
    </source>
</evidence>
<evidence type="ECO:0008006" key="6">
    <source>
        <dbReference type="Google" id="ProtNLM"/>
    </source>
</evidence>
<dbReference type="SUPFAM" id="SSF52540">
    <property type="entry name" value="P-loop containing nucleoside triphosphate hydrolases"/>
    <property type="match status" value="1"/>
</dbReference>
<gene>
    <name evidence="4" type="ORF">LSTR_LSTR008836</name>
</gene>
<dbReference type="SMR" id="A0A482WRW2"/>
<feature type="region of interest" description="Disordered" evidence="3">
    <location>
        <begin position="426"/>
        <end position="469"/>
    </location>
</feature>
<sequence length="524" mass="59714">GYNVVEMNASDDRSPELFKTQLEAATQMKAVMGKDPRPNCLVLDEIDGAPQASIEVVVKFAGSKEVAEKGGKKKKKSETVILRRPVICICNDAYVPALRPLRQIAYVLHFPPTCSYRLAQRLCEVARLQHLKTDVGTMLALGEKTNNDIRACLALMHCLQMQSGASIRLSQVNNAQIGTKDVQKSLFAVWQEIFHVKANHNRFQSVLQTVQGYGDYDRLAQGVYENFLAMKMTGSTLKTVSESLQWFMHYDTISSHIHSTQNYALYSHMAFPFVKWHFLFARRNWVKLLYPSMGFEMTTRLTKTKGLLEEMLRGMSPLTRPYMRKETLLLDVVSLLLEIIIPNLRPVSVTLYSHQEKSELHKVVNAMIDYNLSYTQERTPDGNYAFNLDPNIEEVAKFPGWKPSRTLGYGLKQQVQREINLERMRRLDISSGQSKSTEKKAAEVPKQSQKKQNEESVPNHLQRLTPKAMKKPETVSKDFFGRLIEKAASAQSGSAYEEGKDIWLRFKEGYNNAVRLKVSMADLY</sequence>
<dbReference type="Proteomes" id="UP000291343">
    <property type="component" value="Unassembled WGS sequence"/>
</dbReference>
<keyword evidence="2" id="KW-0539">Nucleus</keyword>
<evidence type="ECO:0000313" key="4">
    <source>
        <dbReference type="EMBL" id="RZF36355.1"/>
    </source>
</evidence>
<name>A0A482WRW2_LAOST</name>
<comment type="caution">
    <text evidence="4">The sequence shown here is derived from an EMBL/GenBank/DDBJ whole genome shotgun (WGS) entry which is preliminary data.</text>
</comment>